<proteinExistence type="predicted"/>
<keyword evidence="1" id="KW-1133">Transmembrane helix</keyword>
<dbReference type="EMBL" id="CABIKM010000017">
    <property type="protein sequence ID" value="VUZ84745.1"/>
    <property type="molecule type" value="Genomic_DNA"/>
</dbReference>
<accession>A0A564ZHG8</accession>
<keyword evidence="1" id="KW-0472">Membrane</keyword>
<evidence type="ECO:0008006" key="4">
    <source>
        <dbReference type="Google" id="ProtNLM"/>
    </source>
</evidence>
<evidence type="ECO:0000313" key="2">
    <source>
        <dbReference type="EMBL" id="VUZ84745.1"/>
    </source>
</evidence>
<organism evidence="2 3">
    <name type="scientific">Candidatus Methylomirabilis lanthanidiphila</name>
    <dbReference type="NCBI Taxonomy" id="2211376"/>
    <lineage>
        <taxon>Bacteria</taxon>
        <taxon>Candidatus Methylomirabilota</taxon>
        <taxon>Candidatus Methylomirabilia</taxon>
        <taxon>Candidatus Methylomirabilales</taxon>
        <taxon>Candidatus Methylomirabilaceae</taxon>
        <taxon>Candidatus Methylomirabilis</taxon>
    </lineage>
</organism>
<keyword evidence="3" id="KW-1185">Reference proteome</keyword>
<dbReference type="Proteomes" id="UP000334340">
    <property type="component" value="Unassembled WGS sequence"/>
</dbReference>
<reference evidence="2 3" key="1">
    <citation type="submission" date="2019-07" db="EMBL/GenBank/DDBJ databases">
        <authorList>
            <person name="Cremers G."/>
        </authorList>
    </citation>
    <scope>NUCLEOTIDE SEQUENCE [LARGE SCALE GENOMIC DNA]</scope>
</reference>
<evidence type="ECO:0000313" key="3">
    <source>
        <dbReference type="Proteomes" id="UP000334340"/>
    </source>
</evidence>
<feature type="transmembrane region" description="Helical" evidence="1">
    <location>
        <begin position="111"/>
        <end position="132"/>
    </location>
</feature>
<name>A0A564ZHG8_9BACT</name>
<dbReference type="AlphaFoldDB" id="A0A564ZHG8"/>
<dbReference type="InterPro" id="IPR029060">
    <property type="entry name" value="PIN-like_dom_sf"/>
</dbReference>
<gene>
    <name evidence="2" type="ORF">MELA_01119</name>
</gene>
<evidence type="ECO:0000256" key="1">
    <source>
        <dbReference type="SAM" id="Phobius"/>
    </source>
</evidence>
<dbReference type="SUPFAM" id="SSF88723">
    <property type="entry name" value="PIN domain-like"/>
    <property type="match status" value="1"/>
</dbReference>
<sequence length="137" mass="15183">MDRLFLDAKVLFSAAYRPDAGLRRLWGIAGVQLITSTYAEEEARRNLETPVQHATLDELLRHVKILSFQSGFSLLPTGLELPDNDRPILEAAIFSQATHLLSGDMKAFGAYYGRALAGVLILPPAAYLRFLLDKPNV</sequence>
<keyword evidence="1" id="KW-0812">Transmembrane</keyword>
<protein>
    <recommendedName>
        <fullName evidence="4">PIN domain-containing protein</fullName>
    </recommendedName>
</protein>